<feature type="transmembrane region" description="Helical" evidence="6">
    <location>
        <begin position="180"/>
        <end position="201"/>
    </location>
</feature>
<feature type="region of interest" description="Disordered" evidence="5">
    <location>
        <begin position="126"/>
        <end position="174"/>
    </location>
</feature>
<feature type="compositionally biased region" description="Polar residues" evidence="5">
    <location>
        <begin position="279"/>
        <end position="296"/>
    </location>
</feature>
<feature type="signal peptide" evidence="7">
    <location>
        <begin position="1"/>
        <end position="23"/>
    </location>
</feature>
<feature type="compositionally biased region" description="Low complexity" evidence="5">
    <location>
        <begin position="126"/>
        <end position="167"/>
    </location>
</feature>
<organism evidence="8 9">
    <name type="scientific">Colletotrichum tabaci</name>
    <dbReference type="NCBI Taxonomy" id="1209068"/>
    <lineage>
        <taxon>Eukaryota</taxon>
        <taxon>Fungi</taxon>
        <taxon>Dikarya</taxon>
        <taxon>Ascomycota</taxon>
        <taxon>Pezizomycotina</taxon>
        <taxon>Sordariomycetes</taxon>
        <taxon>Hypocreomycetidae</taxon>
        <taxon>Glomerellales</taxon>
        <taxon>Glomerellaceae</taxon>
        <taxon>Colletotrichum</taxon>
        <taxon>Colletotrichum destructivum species complex</taxon>
    </lineage>
</organism>
<name>A0AAV9TXN4_9PEZI</name>
<feature type="chain" id="PRO_5043519170" description="Extracellular membrane protein CFEM domain-containing protein" evidence="7">
    <location>
        <begin position="24"/>
        <end position="378"/>
    </location>
</feature>
<dbReference type="PANTHER" id="PTHR15549">
    <property type="entry name" value="PAIRED IMMUNOGLOBULIN-LIKE TYPE 2 RECEPTOR"/>
    <property type="match status" value="1"/>
</dbReference>
<feature type="region of interest" description="Disordered" evidence="5">
    <location>
        <begin position="208"/>
        <end position="241"/>
    </location>
</feature>
<keyword evidence="4 6" id="KW-0472">Membrane</keyword>
<accession>A0AAV9TXN4</accession>
<evidence type="ECO:0000256" key="7">
    <source>
        <dbReference type="SAM" id="SignalP"/>
    </source>
</evidence>
<evidence type="ECO:0000313" key="8">
    <source>
        <dbReference type="EMBL" id="KAK6227357.1"/>
    </source>
</evidence>
<evidence type="ECO:0000256" key="4">
    <source>
        <dbReference type="ARBA" id="ARBA00023136"/>
    </source>
</evidence>
<evidence type="ECO:0000256" key="3">
    <source>
        <dbReference type="ARBA" id="ARBA00022989"/>
    </source>
</evidence>
<keyword evidence="7" id="KW-0732">Signal</keyword>
<comment type="caution">
    <text evidence="8">The sequence shown here is derived from an EMBL/GenBank/DDBJ whole genome shotgun (WGS) entry which is preliminary data.</text>
</comment>
<keyword evidence="2 6" id="KW-0812">Transmembrane</keyword>
<comment type="subcellular location">
    <subcellularLocation>
        <location evidence="1">Membrane</location>
        <topology evidence="1">Single-pass membrane protein</topology>
    </subcellularLocation>
</comment>
<dbReference type="EMBL" id="JASAOK010000001">
    <property type="protein sequence ID" value="KAK6227357.1"/>
    <property type="molecule type" value="Genomic_DNA"/>
</dbReference>
<evidence type="ECO:0000256" key="1">
    <source>
        <dbReference type="ARBA" id="ARBA00004167"/>
    </source>
</evidence>
<dbReference type="GO" id="GO:0071944">
    <property type="term" value="C:cell periphery"/>
    <property type="evidence" value="ECO:0007669"/>
    <property type="project" value="UniProtKB-ARBA"/>
</dbReference>
<evidence type="ECO:0008006" key="10">
    <source>
        <dbReference type="Google" id="ProtNLM"/>
    </source>
</evidence>
<evidence type="ECO:0000256" key="5">
    <source>
        <dbReference type="SAM" id="MobiDB-lite"/>
    </source>
</evidence>
<feature type="region of interest" description="Disordered" evidence="5">
    <location>
        <begin position="267"/>
        <end position="347"/>
    </location>
</feature>
<reference evidence="8 9" key="1">
    <citation type="submission" date="2023-04" db="EMBL/GenBank/DDBJ databases">
        <title>Colletotrichum tabacum stain YC1 causing leaf anthracnose on Nicotiana tabacum(L.) cv.</title>
        <authorList>
            <person name="Ji Z."/>
            <person name="Wang M."/>
            <person name="Zhang J."/>
            <person name="Wang N."/>
            <person name="Zhou Z."/>
        </authorList>
    </citation>
    <scope>NUCLEOTIDE SEQUENCE [LARGE SCALE GENOMIC DNA]</scope>
    <source>
        <strain evidence="8 9">YC1</strain>
    </source>
</reference>
<dbReference type="InterPro" id="IPR051694">
    <property type="entry name" value="Immunoregulatory_rcpt-like"/>
</dbReference>
<evidence type="ECO:0000256" key="2">
    <source>
        <dbReference type="ARBA" id="ARBA00022692"/>
    </source>
</evidence>
<protein>
    <recommendedName>
        <fullName evidence="10">Extracellular membrane protein CFEM domain-containing protein</fullName>
    </recommendedName>
</protein>
<sequence length="378" mass="39445">MAPSRRKALALLSILLSATPTLAKFENNFDLYPAAAQPCLYAASDASQCDGDSNATMNQCLCSDSKGKFVTNTATCLGREAKDTLRTVYQSMSTACSDSKAPIPFTEDQFLALGASGATASSLVVSPSRTSTSSSSSSAAPTGFLTTTTTGGATVTVTTSPTATPTAEPENSGLSTEAKIGLGVGAGVGAIALVGLVVFIWRIKRSRDAHDESHRPMLGSGVGGGRNPHHGPFTEYSPPTSVSVVGDGGGAGAFGGAYAGGATEYKNENKQQGWRPASEVSQSPGAGTQTWATNSPLPAYAQSQQQQQQQPQQQHGWGHHPQASYVPPPHEQQQQQQQQAARHNGVFELASMPVSVAEMPATEAQLTQARYQYPPQRQ</sequence>
<keyword evidence="9" id="KW-1185">Reference proteome</keyword>
<dbReference type="GO" id="GO:0016020">
    <property type="term" value="C:membrane"/>
    <property type="evidence" value="ECO:0007669"/>
    <property type="project" value="UniProtKB-SubCell"/>
</dbReference>
<dbReference type="Proteomes" id="UP001327957">
    <property type="component" value="Unassembled WGS sequence"/>
</dbReference>
<proteinExistence type="predicted"/>
<keyword evidence="3 6" id="KW-1133">Transmembrane helix</keyword>
<gene>
    <name evidence="8" type="ORF">QIS74_00912</name>
</gene>
<dbReference type="AlphaFoldDB" id="A0AAV9TXN4"/>
<evidence type="ECO:0000313" key="9">
    <source>
        <dbReference type="Proteomes" id="UP001327957"/>
    </source>
</evidence>
<evidence type="ECO:0000256" key="6">
    <source>
        <dbReference type="SAM" id="Phobius"/>
    </source>
</evidence>
<feature type="compositionally biased region" description="Low complexity" evidence="5">
    <location>
        <begin position="302"/>
        <end position="314"/>
    </location>
</feature>